<dbReference type="InterPro" id="IPR029045">
    <property type="entry name" value="ClpP/crotonase-like_dom_sf"/>
</dbReference>
<keyword evidence="4" id="KW-1185">Reference proteome</keyword>
<dbReference type="Proteomes" id="UP000318578">
    <property type="component" value="Unassembled WGS sequence"/>
</dbReference>
<dbReference type="EMBL" id="VJZA01000079">
    <property type="protein sequence ID" value="TVT17433.1"/>
    <property type="molecule type" value="Genomic_DNA"/>
</dbReference>
<dbReference type="InterPro" id="IPR014748">
    <property type="entry name" value="Enoyl-CoA_hydra_C"/>
</dbReference>
<evidence type="ECO:0000313" key="4">
    <source>
        <dbReference type="Proteomes" id="UP000318578"/>
    </source>
</evidence>
<gene>
    <name evidence="3" type="ORF">FNH06_31475</name>
</gene>
<name>A0A557ZZJ0_9PSEU</name>
<comment type="similarity">
    <text evidence="1 2">Belongs to the enoyl-CoA hydratase/isomerase family.</text>
</comment>
<dbReference type="Gene3D" id="3.90.226.10">
    <property type="entry name" value="2-enoyl-CoA Hydratase, Chain A, domain 1"/>
    <property type="match status" value="1"/>
</dbReference>
<comment type="caution">
    <text evidence="3">The sequence shown here is derived from an EMBL/GenBank/DDBJ whole genome shotgun (WGS) entry which is preliminary data.</text>
</comment>
<dbReference type="OrthoDB" id="9777711at2"/>
<evidence type="ECO:0000256" key="1">
    <source>
        <dbReference type="ARBA" id="ARBA00005254"/>
    </source>
</evidence>
<dbReference type="AlphaFoldDB" id="A0A557ZZJ0"/>
<keyword evidence="3" id="KW-0413">Isomerase</keyword>
<dbReference type="Pfam" id="PF00378">
    <property type="entry name" value="ECH_1"/>
    <property type="match status" value="1"/>
</dbReference>
<dbReference type="PANTHER" id="PTHR43459">
    <property type="entry name" value="ENOYL-COA HYDRATASE"/>
    <property type="match status" value="1"/>
</dbReference>
<proteinExistence type="inferred from homology"/>
<dbReference type="Gene3D" id="1.10.12.10">
    <property type="entry name" value="Lyase 2-enoyl-coa Hydratase, Chain A, domain 2"/>
    <property type="match status" value="1"/>
</dbReference>
<sequence length="271" mass="28675">MADEVGVSRPRPEVVRIELRRPERLNAMTADMVGQLHQALAEAGDDPSCRVVVLTGAGRGFCAGLDLAGYGDAPASAGSPGTGPVHQGLTTQRHIAALVQRIRRLPQPVIAAVNGPAAGGGLALVLAADLRLASTSAVFAVSFLKVGFSGCDIGTSWLLPRLVGAGRAHELMLTARRFDADEALRIGLLADAVAPQELERRVTTAIDDLLAAPPLSLALTKQGMWLALEMPSFDAAVELENRQQVLTLLTDDQTEAMRAYREGATPRYEGR</sequence>
<dbReference type="PANTHER" id="PTHR43459:SF1">
    <property type="entry name" value="EG:BACN32G11.4 PROTEIN"/>
    <property type="match status" value="1"/>
</dbReference>
<dbReference type="RefSeq" id="WP_144643574.1">
    <property type="nucleotide sequence ID" value="NZ_BNAX01000001.1"/>
</dbReference>
<dbReference type="CDD" id="cd06558">
    <property type="entry name" value="crotonase-like"/>
    <property type="match status" value="1"/>
</dbReference>
<dbReference type="PROSITE" id="PS00166">
    <property type="entry name" value="ENOYL_COA_HYDRATASE"/>
    <property type="match status" value="1"/>
</dbReference>
<evidence type="ECO:0000313" key="3">
    <source>
        <dbReference type="EMBL" id="TVT17433.1"/>
    </source>
</evidence>
<dbReference type="SUPFAM" id="SSF52096">
    <property type="entry name" value="ClpP/crotonase"/>
    <property type="match status" value="1"/>
</dbReference>
<dbReference type="InterPro" id="IPR001753">
    <property type="entry name" value="Enoyl-CoA_hydra/iso"/>
</dbReference>
<dbReference type="InterPro" id="IPR018376">
    <property type="entry name" value="Enoyl-CoA_hyd/isom_CS"/>
</dbReference>
<reference evidence="3 4" key="1">
    <citation type="submission" date="2019-07" db="EMBL/GenBank/DDBJ databases">
        <title>New species of Amycolatopsis and Streptomyces.</title>
        <authorList>
            <person name="Duangmal K."/>
            <person name="Teo W.F.A."/>
            <person name="Lipun K."/>
        </authorList>
    </citation>
    <scope>NUCLEOTIDE SEQUENCE [LARGE SCALE GENOMIC DNA]</scope>
    <source>
        <strain evidence="3 4">JCM 30562</strain>
    </source>
</reference>
<dbReference type="GO" id="GO:0016853">
    <property type="term" value="F:isomerase activity"/>
    <property type="evidence" value="ECO:0007669"/>
    <property type="project" value="UniProtKB-KW"/>
</dbReference>
<organism evidence="3 4">
    <name type="scientific">Amycolatopsis acidiphila</name>
    <dbReference type="NCBI Taxonomy" id="715473"/>
    <lineage>
        <taxon>Bacteria</taxon>
        <taxon>Bacillati</taxon>
        <taxon>Actinomycetota</taxon>
        <taxon>Actinomycetes</taxon>
        <taxon>Pseudonocardiales</taxon>
        <taxon>Pseudonocardiaceae</taxon>
        <taxon>Amycolatopsis</taxon>
    </lineage>
</organism>
<accession>A0A557ZZJ0</accession>
<protein>
    <submittedName>
        <fullName evidence="3">Enoyl-CoA hydratase/isomerase family protein</fullName>
    </submittedName>
</protein>
<evidence type="ECO:0000256" key="2">
    <source>
        <dbReference type="RuleBase" id="RU003707"/>
    </source>
</evidence>